<dbReference type="AlphaFoldDB" id="A0A7W2EE24"/>
<accession>A0A7W2EE24</accession>
<evidence type="ECO:0000313" key="1">
    <source>
        <dbReference type="EMBL" id="MBA5604216.1"/>
    </source>
</evidence>
<dbReference type="EMBL" id="JACEZS010000001">
    <property type="protein sequence ID" value="MBA5604216.1"/>
    <property type="molecule type" value="Genomic_DNA"/>
</dbReference>
<dbReference type="SUPFAM" id="SSF48371">
    <property type="entry name" value="ARM repeat"/>
    <property type="match status" value="1"/>
</dbReference>
<protein>
    <submittedName>
        <fullName evidence="1">HEAT repeat domain-containing protein</fullName>
    </submittedName>
</protein>
<evidence type="ECO:0000313" key="2">
    <source>
        <dbReference type="Proteomes" id="UP000566711"/>
    </source>
</evidence>
<dbReference type="InterPro" id="IPR016024">
    <property type="entry name" value="ARM-type_fold"/>
</dbReference>
<dbReference type="RefSeq" id="WP_182213566.1">
    <property type="nucleotide sequence ID" value="NZ_JACEZS010000001.1"/>
</dbReference>
<dbReference type="Gene3D" id="1.25.10.10">
    <property type="entry name" value="Leucine-rich Repeat Variant"/>
    <property type="match status" value="1"/>
</dbReference>
<organism evidence="1 2">
    <name type="scientific">Rugamonas fusca</name>
    <dbReference type="NCBI Taxonomy" id="2758568"/>
    <lineage>
        <taxon>Bacteria</taxon>
        <taxon>Pseudomonadati</taxon>
        <taxon>Pseudomonadota</taxon>
        <taxon>Betaproteobacteria</taxon>
        <taxon>Burkholderiales</taxon>
        <taxon>Oxalobacteraceae</taxon>
        <taxon>Telluria group</taxon>
        <taxon>Rugamonas</taxon>
    </lineage>
</organism>
<dbReference type="Proteomes" id="UP000566711">
    <property type="component" value="Unassembled WGS sequence"/>
</dbReference>
<proteinExistence type="predicted"/>
<dbReference type="InterPro" id="IPR011989">
    <property type="entry name" value="ARM-like"/>
</dbReference>
<keyword evidence="2" id="KW-1185">Reference proteome</keyword>
<name>A0A7W2EE24_9BURK</name>
<reference evidence="1 2" key="1">
    <citation type="submission" date="2020-07" db="EMBL/GenBank/DDBJ databases">
        <title>Novel species isolated from subtropical streams in China.</title>
        <authorList>
            <person name="Lu H."/>
        </authorList>
    </citation>
    <scope>NUCLEOTIDE SEQUENCE [LARGE SCALE GENOMIC DNA]</scope>
    <source>
        <strain evidence="1 2">FT3S</strain>
    </source>
</reference>
<gene>
    <name evidence="1" type="ORF">H3H36_02415</name>
</gene>
<sequence>MEEIFCVHCFAILPTGCDICPSCHEKLSYLGSEESRDLLLKVLHDKRAKIRSDAIFALGRRNDRRIAGELVACALRHPADINEGLQIVKVLAAIDDETHRATALQYLIARHPASQVKQAALSALDLH</sequence>
<comment type="caution">
    <text evidence="1">The sequence shown here is derived from an EMBL/GenBank/DDBJ whole genome shotgun (WGS) entry which is preliminary data.</text>
</comment>